<proteinExistence type="inferred from homology"/>
<dbReference type="EMBL" id="JQ844230">
    <property type="protein sequence ID" value="AGS53351.1"/>
    <property type="molecule type" value="Genomic_DNA"/>
</dbReference>
<name>A0A806KMS6_9BACT</name>
<dbReference type="AlphaFoldDB" id="A0A806KMS6"/>
<evidence type="ECO:0000256" key="2">
    <source>
        <dbReference type="ARBA" id="ARBA00022679"/>
    </source>
</evidence>
<sequence>MGKVVTFGEIMLRLAPEGYYRFVQASSFGASYGGGEANVAISLANFGVDTAFVTKLPKHEIGQAAVNTLRQFGVDTSLIVRGGDRVGIYFLEKGASQRASKVIYDRAGSSISNAVAADFDWNAIFDGVTWFHFTGITPALGDNAAEICMEALKAAKAKGITVSCDLNYRKKLWSREKAGEVMGSLLPFVDICIANEEDAFDVFGIKAKNTDIVSGSLSDEGYREVARTLAGRFGFRRVAITLRESISADDNNWAGMLYSDGDAYFSKKYPVHIVDRVGGGDSFAAGLIYGCLRGWAEQETLEFAVAASCLKHSIEGDYNLVSVDEVKKLAAGDASGRVQR</sequence>
<evidence type="ECO:0000313" key="5">
    <source>
        <dbReference type="EMBL" id="AGS53351.1"/>
    </source>
</evidence>
<keyword evidence="2 5" id="KW-0808">Transferase</keyword>
<dbReference type="InterPro" id="IPR011611">
    <property type="entry name" value="PfkB_dom"/>
</dbReference>
<dbReference type="PANTHER" id="PTHR43320">
    <property type="entry name" value="SUGAR KINASE"/>
    <property type="match status" value="1"/>
</dbReference>
<reference evidence="5" key="1">
    <citation type="submission" date="2012-03" db="EMBL/GenBank/DDBJ databases">
        <title>Functional metagenomics reveals considerable lignocellulase gene clusters in the gut microbiome of a wood-feeding higher termite.</title>
        <authorList>
            <person name="Liu N."/>
        </authorList>
    </citation>
    <scope>NUCLEOTIDE SEQUENCE</scope>
</reference>
<feature type="domain" description="Carbohydrate kinase PfkB" evidence="4">
    <location>
        <begin position="1"/>
        <end position="314"/>
    </location>
</feature>
<evidence type="ECO:0000256" key="3">
    <source>
        <dbReference type="ARBA" id="ARBA00022777"/>
    </source>
</evidence>
<evidence type="ECO:0000256" key="1">
    <source>
        <dbReference type="ARBA" id="ARBA00010688"/>
    </source>
</evidence>
<dbReference type="CDD" id="cd01166">
    <property type="entry name" value="KdgK"/>
    <property type="match status" value="1"/>
</dbReference>
<comment type="similarity">
    <text evidence="1">Belongs to the carbohydrate kinase PfkB family.</text>
</comment>
<dbReference type="InterPro" id="IPR029056">
    <property type="entry name" value="Ribokinase-like"/>
</dbReference>
<accession>A0A806KMS6</accession>
<protein>
    <submittedName>
        <fullName evidence="5">2-dehydro-3-deoxygluconate kinase</fullName>
        <ecNumber evidence="5">2.7.1.45</ecNumber>
    </submittedName>
</protein>
<dbReference type="GO" id="GO:0008673">
    <property type="term" value="F:2-dehydro-3-deoxygluconokinase activity"/>
    <property type="evidence" value="ECO:0007669"/>
    <property type="project" value="UniProtKB-EC"/>
</dbReference>
<dbReference type="Gene3D" id="3.40.1190.20">
    <property type="match status" value="1"/>
</dbReference>
<evidence type="ECO:0000259" key="4">
    <source>
        <dbReference type="Pfam" id="PF00294"/>
    </source>
</evidence>
<dbReference type="SUPFAM" id="SSF53613">
    <property type="entry name" value="Ribokinase-like"/>
    <property type="match status" value="1"/>
</dbReference>
<dbReference type="Pfam" id="PF00294">
    <property type="entry name" value="PfkB"/>
    <property type="match status" value="1"/>
</dbReference>
<organism evidence="5">
    <name type="scientific">uncultured bacterium contig00014</name>
    <dbReference type="NCBI Taxonomy" id="1181505"/>
    <lineage>
        <taxon>Bacteria</taxon>
        <taxon>environmental samples</taxon>
    </lineage>
</organism>
<dbReference type="PANTHER" id="PTHR43320:SF2">
    <property type="entry name" value="2-DEHYDRO-3-DEOXYGLUCONOKINASE_2-DEHYDRO-3-DEOXYGALACTONOKINASE"/>
    <property type="match status" value="1"/>
</dbReference>
<keyword evidence="3 5" id="KW-0418">Kinase</keyword>
<dbReference type="EC" id="2.7.1.45" evidence="5"/>
<dbReference type="InterPro" id="IPR052700">
    <property type="entry name" value="Carb_kinase_PfkB-like"/>
</dbReference>